<name>A0A8T2FMR9_9BRAS</name>
<dbReference type="Proteomes" id="UP000694240">
    <property type="component" value="Chromosome 2"/>
</dbReference>
<sequence length="124" mass="14041">MKRSKLYKTQTVSNSVCNENLKERKRKIARGRFNMLCLVSLFIMELKSLDVGSLLVGANYGEDFETRSYLWRRGAIEASNFLKPLLRPVVTTTSYSLLPPLVTTSSSSLLPSLASSLFFIFFFS</sequence>
<dbReference type="AlphaFoldDB" id="A0A8T2FMR9"/>
<feature type="transmembrane region" description="Helical" evidence="1">
    <location>
        <begin position="101"/>
        <end position="123"/>
    </location>
</feature>
<keyword evidence="3" id="KW-1185">Reference proteome</keyword>
<organism evidence="2 3">
    <name type="scientific">Arabidopsis thaliana x Arabidopsis arenosa</name>
    <dbReference type="NCBI Taxonomy" id="1240361"/>
    <lineage>
        <taxon>Eukaryota</taxon>
        <taxon>Viridiplantae</taxon>
        <taxon>Streptophyta</taxon>
        <taxon>Embryophyta</taxon>
        <taxon>Tracheophyta</taxon>
        <taxon>Spermatophyta</taxon>
        <taxon>Magnoliopsida</taxon>
        <taxon>eudicotyledons</taxon>
        <taxon>Gunneridae</taxon>
        <taxon>Pentapetalae</taxon>
        <taxon>rosids</taxon>
        <taxon>malvids</taxon>
        <taxon>Brassicales</taxon>
        <taxon>Brassicaceae</taxon>
        <taxon>Camelineae</taxon>
        <taxon>Arabidopsis</taxon>
    </lineage>
</organism>
<dbReference type="EMBL" id="JAEFBK010000002">
    <property type="protein sequence ID" value="KAG7637367.1"/>
    <property type="molecule type" value="Genomic_DNA"/>
</dbReference>
<proteinExistence type="predicted"/>
<keyword evidence="1" id="KW-0472">Membrane</keyword>
<evidence type="ECO:0000256" key="1">
    <source>
        <dbReference type="SAM" id="Phobius"/>
    </source>
</evidence>
<keyword evidence="1" id="KW-0812">Transmembrane</keyword>
<evidence type="ECO:0000313" key="2">
    <source>
        <dbReference type="EMBL" id="KAG7637367.1"/>
    </source>
</evidence>
<accession>A0A8T2FMR9</accession>
<reference evidence="2 3" key="1">
    <citation type="submission" date="2020-12" db="EMBL/GenBank/DDBJ databases">
        <title>Concerted genomic and epigenomic changes stabilize Arabidopsis allopolyploids.</title>
        <authorList>
            <person name="Chen Z."/>
        </authorList>
    </citation>
    <scope>NUCLEOTIDE SEQUENCE [LARGE SCALE GENOMIC DNA]</scope>
    <source>
        <strain evidence="2">Allo738</strain>
        <tissue evidence="2">Leaf</tissue>
    </source>
</reference>
<keyword evidence="1" id="KW-1133">Transmembrane helix</keyword>
<evidence type="ECO:0008006" key="4">
    <source>
        <dbReference type="Google" id="ProtNLM"/>
    </source>
</evidence>
<evidence type="ECO:0000313" key="3">
    <source>
        <dbReference type="Proteomes" id="UP000694240"/>
    </source>
</evidence>
<protein>
    <recommendedName>
        <fullName evidence="4">Transmembrane protein</fullName>
    </recommendedName>
</protein>
<dbReference type="SMR" id="A0A8T2FMR9"/>
<feature type="transmembrane region" description="Helical" evidence="1">
    <location>
        <begin position="33"/>
        <end position="56"/>
    </location>
</feature>
<gene>
    <name evidence="2" type="ORF">ISN45_At02g019110</name>
</gene>
<comment type="caution">
    <text evidence="2">The sequence shown here is derived from an EMBL/GenBank/DDBJ whole genome shotgun (WGS) entry which is preliminary data.</text>
</comment>